<gene>
    <name evidence="1" type="ORF">ACOLOM_LOCUS1786</name>
</gene>
<comment type="caution">
    <text evidence="1">The sequence shown here is derived from an EMBL/GenBank/DDBJ whole genome shotgun (WGS) entry which is preliminary data.</text>
</comment>
<evidence type="ECO:0000313" key="2">
    <source>
        <dbReference type="Proteomes" id="UP000789525"/>
    </source>
</evidence>
<evidence type="ECO:0000313" key="1">
    <source>
        <dbReference type="EMBL" id="CAG8475716.1"/>
    </source>
</evidence>
<name>A0ACA9KIN8_9GLOM</name>
<sequence length="303" mass="34432">MEFREALGRRSLKTFEEGNNPKKRLLSLNSTPNFSLSSNDLKSATYGYGPPFLFSLPEPVEDPWKFKSSPALRKIGARPLSANALRRRRRAMNLHLHGSQQINPEDMYNEEMNENIESIDEKPDRSGTGRSNSNDDWVHKLSRVPALEDACKRWEKYPFQEFKKKLPLPLSIVFLNSSLLVGTCMNRDPTVFARAKVSAEAFGEIINNLMEQFSYKTMLFMVAIVIAIFVSRALVDLFKTRFLNDFTRSIPHDVHPSPAPMTPMQAHSITPIQHHISPGNSANHSMTPQRNSVGVYYVMNPPI</sequence>
<keyword evidence="2" id="KW-1185">Reference proteome</keyword>
<protein>
    <submittedName>
        <fullName evidence="1">16580_t:CDS:1</fullName>
    </submittedName>
</protein>
<proteinExistence type="predicted"/>
<accession>A0ACA9KIN8</accession>
<reference evidence="1" key="1">
    <citation type="submission" date="2021-06" db="EMBL/GenBank/DDBJ databases">
        <authorList>
            <person name="Kallberg Y."/>
            <person name="Tangrot J."/>
            <person name="Rosling A."/>
        </authorList>
    </citation>
    <scope>NUCLEOTIDE SEQUENCE</scope>
    <source>
        <strain evidence="1">CL356</strain>
    </source>
</reference>
<dbReference type="EMBL" id="CAJVPT010002120">
    <property type="protein sequence ID" value="CAG8475716.1"/>
    <property type="molecule type" value="Genomic_DNA"/>
</dbReference>
<dbReference type="Proteomes" id="UP000789525">
    <property type="component" value="Unassembled WGS sequence"/>
</dbReference>
<organism evidence="1 2">
    <name type="scientific">Acaulospora colombiana</name>
    <dbReference type="NCBI Taxonomy" id="27376"/>
    <lineage>
        <taxon>Eukaryota</taxon>
        <taxon>Fungi</taxon>
        <taxon>Fungi incertae sedis</taxon>
        <taxon>Mucoromycota</taxon>
        <taxon>Glomeromycotina</taxon>
        <taxon>Glomeromycetes</taxon>
        <taxon>Diversisporales</taxon>
        <taxon>Acaulosporaceae</taxon>
        <taxon>Acaulospora</taxon>
    </lineage>
</organism>